<feature type="transmembrane region" description="Helical" evidence="9">
    <location>
        <begin position="144"/>
        <end position="164"/>
    </location>
</feature>
<evidence type="ECO:0000256" key="8">
    <source>
        <dbReference type="ARBA" id="ARBA00023136"/>
    </source>
</evidence>
<dbReference type="InterPro" id="IPR011527">
    <property type="entry name" value="ABC1_TM_dom"/>
</dbReference>
<feature type="transmembrane region" description="Helical" evidence="9">
    <location>
        <begin position="72"/>
        <end position="93"/>
    </location>
</feature>
<dbReference type="GO" id="GO:0016887">
    <property type="term" value="F:ATP hydrolysis activity"/>
    <property type="evidence" value="ECO:0007669"/>
    <property type="project" value="InterPro"/>
</dbReference>
<evidence type="ECO:0000256" key="5">
    <source>
        <dbReference type="ARBA" id="ARBA00022741"/>
    </source>
</evidence>
<keyword evidence="13" id="KW-1185">Reference proteome</keyword>
<feature type="domain" description="ABC transporter" evidence="10">
    <location>
        <begin position="349"/>
        <end position="583"/>
    </location>
</feature>
<dbReference type="Pfam" id="PF00005">
    <property type="entry name" value="ABC_tran"/>
    <property type="match status" value="1"/>
</dbReference>
<dbReference type="GO" id="GO:0090374">
    <property type="term" value="P:oligopeptide export from mitochondrion"/>
    <property type="evidence" value="ECO:0007669"/>
    <property type="project" value="TreeGrafter"/>
</dbReference>
<keyword evidence="5" id="KW-0547">Nucleotide-binding</keyword>
<keyword evidence="2" id="KW-0813">Transport</keyword>
<dbReference type="CDD" id="cd03254">
    <property type="entry name" value="ABCC_Glucan_exporter_like"/>
    <property type="match status" value="1"/>
</dbReference>
<dbReference type="InterPro" id="IPR003593">
    <property type="entry name" value="AAA+_ATPase"/>
</dbReference>
<dbReference type="PANTHER" id="PTHR43394">
    <property type="entry name" value="ATP-DEPENDENT PERMEASE MDL1, MITOCHONDRIAL"/>
    <property type="match status" value="1"/>
</dbReference>
<dbReference type="GO" id="GO:0005886">
    <property type="term" value="C:plasma membrane"/>
    <property type="evidence" value="ECO:0007669"/>
    <property type="project" value="UniProtKB-SubCell"/>
</dbReference>
<comment type="subcellular location">
    <subcellularLocation>
        <location evidence="1">Cell membrane</location>
        <topology evidence="1">Multi-pass membrane protein</topology>
    </subcellularLocation>
</comment>
<dbReference type="CDD" id="cd18547">
    <property type="entry name" value="ABC_6TM_Tm288_like"/>
    <property type="match status" value="1"/>
</dbReference>
<feature type="transmembrane region" description="Helical" evidence="9">
    <location>
        <begin position="29"/>
        <end position="51"/>
    </location>
</feature>
<organism evidence="12 13">
    <name type="scientific">Fontibacillus phaseoli</name>
    <dbReference type="NCBI Taxonomy" id="1416533"/>
    <lineage>
        <taxon>Bacteria</taxon>
        <taxon>Bacillati</taxon>
        <taxon>Bacillota</taxon>
        <taxon>Bacilli</taxon>
        <taxon>Bacillales</taxon>
        <taxon>Paenibacillaceae</taxon>
        <taxon>Fontibacillus</taxon>
    </lineage>
</organism>
<evidence type="ECO:0000256" key="2">
    <source>
        <dbReference type="ARBA" id="ARBA00022448"/>
    </source>
</evidence>
<dbReference type="SMART" id="SM00382">
    <property type="entry name" value="AAA"/>
    <property type="match status" value="1"/>
</dbReference>
<dbReference type="InterPro" id="IPR017871">
    <property type="entry name" value="ABC_transporter-like_CS"/>
</dbReference>
<reference evidence="12 13" key="1">
    <citation type="submission" date="2018-07" db="EMBL/GenBank/DDBJ databases">
        <title>Genomic Encyclopedia of Type Strains, Phase III (KMG-III): the genomes of soil and plant-associated and newly described type strains.</title>
        <authorList>
            <person name="Whitman W."/>
        </authorList>
    </citation>
    <scope>NUCLEOTIDE SEQUENCE [LARGE SCALE GENOMIC DNA]</scope>
    <source>
        <strain evidence="12 13">CECT 8333</strain>
    </source>
</reference>
<protein>
    <submittedName>
        <fullName evidence="12">ATP-binding cassette subfamily B protein</fullName>
    </submittedName>
</protein>
<feature type="transmembrane region" description="Helical" evidence="9">
    <location>
        <begin position="171"/>
        <end position="190"/>
    </location>
</feature>
<dbReference type="PROSITE" id="PS50929">
    <property type="entry name" value="ABC_TM1F"/>
    <property type="match status" value="1"/>
</dbReference>
<keyword evidence="7 9" id="KW-1133">Transmembrane helix</keyword>
<evidence type="ECO:0000256" key="1">
    <source>
        <dbReference type="ARBA" id="ARBA00004651"/>
    </source>
</evidence>
<dbReference type="PROSITE" id="PS00211">
    <property type="entry name" value="ABC_TRANSPORTER_1"/>
    <property type="match status" value="1"/>
</dbReference>
<evidence type="ECO:0000256" key="3">
    <source>
        <dbReference type="ARBA" id="ARBA00022475"/>
    </source>
</evidence>
<evidence type="ECO:0000256" key="4">
    <source>
        <dbReference type="ARBA" id="ARBA00022692"/>
    </source>
</evidence>
<dbReference type="FunFam" id="1.20.1560.10:FF:000011">
    <property type="entry name" value="Multidrug ABC transporter ATP-binding protein"/>
    <property type="match status" value="1"/>
</dbReference>
<dbReference type="EMBL" id="QPJW01000003">
    <property type="protein sequence ID" value="RCX20651.1"/>
    <property type="molecule type" value="Genomic_DNA"/>
</dbReference>
<dbReference type="Gene3D" id="1.20.1560.10">
    <property type="entry name" value="ABC transporter type 1, transmembrane domain"/>
    <property type="match status" value="1"/>
</dbReference>
<keyword evidence="8 9" id="KW-0472">Membrane</keyword>
<dbReference type="Pfam" id="PF00664">
    <property type="entry name" value="ABC_membrane"/>
    <property type="match status" value="1"/>
</dbReference>
<evidence type="ECO:0000256" key="6">
    <source>
        <dbReference type="ARBA" id="ARBA00022840"/>
    </source>
</evidence>
<evidence type="ECO:0000259" key="10">
    <source>
        <dbReference type="PROSITE" id="PS50893"/>
    </source>
</evidence>
<keyword evidence="3" id="KW-1003">Cell membrane</keyword>
<name>A0A369BGW3_9BACL</name>
<dbReference type="SUPFAM" id="SSF52540">
    <property type="entry name" value="P-loop containing nucleoside triphosphate hydrolases"/>
    <property type="match status" value="1"/>
</dbReference>
<evidence type="ECO:0000259" key="11">
    <source>
        <dbReference type="PROSITE" id="PS50929"/>
    </source>
</evidence>
<dbReference type="InterPro" id="IPR036640">
    <property type="entry name" value="ABC1_TM_sf"/>
</dbReference>
<comment type="caution">
    <text evidence="12">The sequence shown here is derived from an EMBL/GenBank/DDBJ whole genome shotgun (WGS) entry which is preliminary data.</text>
</comment>
<gene>
    <name evidence="12" type="ORF">DFP94_103383</name>
</gene>
<evidence type="ECO:0000313" key="13">
    <source>
        <dbReference type="Proteomes" id="UP000253090"/>
    </source>
</evidence>
<dbReference type="Proteomes" id="UP000253090">
    <property type="component" value="Unassembled WGS sequence"/>
</dbReference>
<dbReference type="AlphaFoldDB" id="A0A369BGW3"/>
<dbReference type="FunFam" id="3.40.50.300:FF:000287">
    <property type="entry name" value="Multidrug ABC transporter ATP-binding protein"/>
    <property type="match status" value="1"/>
</dbReference>
<dbReference type="InterPro" id="IPR039421">
    <property type="entry name" value="Type_1_exporter"/>
</dbReference>
<dbReference type="PANTHER" id="PTHR43394:SF7">
    <property type="entry name" value="ABC TRANSPORTER B FAMILY MEMBER 28"/>
    <property type="match status" value="1"/>
</dbReference>
<evidence type="ECO:0000256" key="7">
    <source>
        <dbReference type="ARBA" id="ARBA00022989"/>
    </source>
</evidence>
<dbReference type="SUPFAM" id="SSF90123">
    <property type="entry name" value="ABC transporter transmembrane region"/>
    <property type="match status" value="1"/>
</dbReference>
<dbReference type="GO" id="GO:0005524">
    <property type="term" value="F:ATP binding"/>
    <property type="evidence" value="ECO:0007669"/>
    <property type="project" value="UniProtKB-KW"/>
</dbReference>
<dbReference type="PROSITE" id="PS50893">
    <property type="entry name" value="ABC_TRANSPORTER_2"/>
    <property type="match status" value="1"/>
</dbReference>
<feature type="domain" description="ABC transmembrane type-1" evidence="11">
    <location>
        <begin position="31"/>
        <end position="315"/>
    </location>
</feature>
<dbReference type="GO" id="GO:0015421">
    <property type="term" value="F:ABC-type oligopeptide transporter activity"/>
    <property type="evidence" value="ECO:0007669"/>
    <property type="project" value="TreeGrafter"/>
</dbReference>
<evidence type="ECO:0000256" key="9">
    <source>
        <dbReference type="SAM" id="Phobius"/>
    </source>
</evidence>
<keyword evidence="4 9" id="KW-0812">Transmembrane</keyword>
<sequence>MNAKNSVETMSTKQTWQRLLKYTGKYKRYTVWAVVSAMISVASSLTGPYMIGRTMDQMIGKGAVRFEEVFRLLTLLGLVYAVGSLFGWLLTYLTNRLAYQTVNDLRGEMFDRMNVLPLKYHDNHPQGDSISRFVNDMDAVSDGLLQGFSTLLTGVITIVGAIGLMLYTSPLMTLVVLLSAPAAFYVARFITIRSQQLFRDQARILGSLNGYVEEMVGGQKVVQAFHYEDRSFAEFSTRNEELYQAGVKSQFISSLSNPATRLVNNVTFSIIAMIGSVTVILSRITVGDLSSFLLYANLFAKPFNEITGVITQLQSATASAQRIFQVLDEPAEIPDREDALNIKPEQGTITFRDVQFAYQPDRPLIRDLDLTVPPGTRVAIVGQTGAGKTTLVNLLMRFYDVNDGEISIDGINLNRVTRDSLRRNFGMVLQDTWLFGGTIRENIAYGKPDASDEEIVAAAKSANAHGFIKRLPHGYDTVISGSGDSLSQGQKQLLTIARVMLVDPPMLILDEATSSIDTLTEIRIQQAFLKMVEGRTSFVIAHRLSTIRGADLILYMKDGDVVESGNHDELLARGGYYAGLYNSQFAAANA</sequence>
<dbReference type="Gene3D" id="3.40.50.300">
    <property type="entry name" value="P-loop containing nucleotide triphosphate hydrolases"/>
    <property type="match status" value="1"/>
</dbReference>
<dbReference type="InterPro" id="IPR027417">
    <property type="entry name" value="P-loop_NTPase"/>
</dbReference>
<accession>A0A369BGW3</accession>
<evidence type="ECO:0000313" key="12">
    <source>
        <dbReference type="EMBL" id="RCX20651.1"/>
    </source>
</evidence>
<dbReference type="InterPro" id="IPR003439">
    <property type="entry name" value="ABC_transporter-like_ATP-bd"/>
</dbReference>
<keyword evidence="6 12" id="KW-0067">ATP-binding</keyword>
<proteinExistence type="predicted"/>